<comment type="caution">
    <text evidence="2">The sequence shown here is derived from an EMBL/GenBank/DDBJ whole genome shotgun (WGS) entry which is preliminary data.</text>
</comment>
<feature type="compositionally biased region" description="Low complexity" evidence="1">
    <location>
        <begin position="7"/>
        <end position="20"/>
    </location>
</feature>
<reference evidence="2 3" key="1">
    <citation type="submission" date="2018-11" db="EMBL/GenBank/DDBJ databases">
        <title>Genome sequence of Apiotrichum porosum DSM 27194.</title>
        <authorList>
            <person name="Aliyu H."/>
            <person name="Gorte O."/>
            <person name="Ochsenreither K."/>
        </authorList>
    </citation>
    <scope>NUCLEOTIDE SEQUENCE [LARGE SCALE GENOMIC DNA]</scope>
    <source>
        <strain evidence="2 3">DSM 27194</strain>
    </source>
</reference>
<dbReference type="Proteomes" id="UP000279236">
    <property type="component" value="Unassembled WGS sequence"/>
</dbReference>
<dbReference type="RefSeq" id="XP_028477701.1">
    <property type="nucleotide sequence ID" value="XM_028621249.1"/>
</dbReference>
<feature type="compositionally biased region" description="Low complexity" evidence="1">
    <location>
        <begin position="1158"/>
        <end position="1167"/>
    </location>
</feature>
<feature type="compositionally biased region" description="Polar residues" evidence="1">
    <location>
        <begin position="513"/>
        <end position="526"/>
    </location>
</feature>
<feature type="region of interest" description="Disordered" evidence="1">
    <location>
        <begin position="37"/>
        <end position="76"/>
    </location>
</feature>
<feature type="region of interest" description="Disordered" evidence="1">
    <location>
        <begin position="284"/>
        <end position="310"/>
    </location>
</feature>
<feature type="compositionally biased region" description="Pro residues" evidence="1">
    <location>
        <begin position="848"/>
        <end position="858"/>
    </location>
</feature>
<evidence type="ECO:0000256" key="1">
    <source>
        <dbReference type="SAM" id="MobiDB-lite"/>
    </source>
</evidence>
<feature type="compositionally biased region" description="Low complexity" evidence="1">
    <location>
        <begin position="1128"/>
        <end position="1150"/>
    </location>
</feature>
<feature type="region of interest" description="Disordered" evidence="1">
    <location>
        <begin position="945"/>
        <end position="966"/>
    </location>
</feature>
<proteinExistence type="predicted"/>
<feature type="region of interest" description="Disordered" evidence="1">
    <location>
        <begin position="1052"/>
        <end position="1179"/>
    </location>
</feature>
<protein>
    <submittedName>
        <fullName evidence="2">Uncharacterized protein</fullName>
    </submittedName>
</protein>
<feature type="compositionally biased region" description="Basic and acidic residues" evidence="1">
    <location>
        <begin position="1107"/>
        <end position="1124"/>
    </location>
</feature>
<feature type="region of interest" description="Disordered" evidence="1">
    <location>
        <begin position="1014"/>
        <end position="1037"/>
    </location>
</feature>
<dbReference type="GeneID" id="39590308"/>
<evidence type="ECO:0000313" key="3">
    <source>
        <dbReference type="Proteomes" id="UP000279236"/>
    </source>
</evidence>
<gene>
    <name evidence="2" type="ORF">EHS24_005765</name>
</gene>
<feature type="region of interest" description="Disordered" evidence="1">
    <location>
        <begin position="505"/>
        <end position="556"/>
    </location>
</feature>
<dbReference type="AlphaFoldDB" id="A0A427XZL1"/>
<feature type="region of interest" description="Disordered" evidence="1">
    <location>
        <begin position="659"/>
        <end position="699"/>
    </location>
</feature>
<feature type="compositionally biased region" description="Polar residues" evidence="1">
    <location>
        <begin position="875"/>
        <end position="903"/>
    </location>
</feature>
<feature type="compositionally biased region" description="Low complexity" evidence="1">
    <location>
        <begin position="904"/>
        <end position="919"/>
    </location>
</feature>
<feature type="compositionally biased region" description="Basic and acidic residues" evidence="1">
    <location>
        <begin position="789"/>
        <end position="814"/>
    </location>
</feature>
<evidence type="ECO:0000313" key="2">
    <source>
        <dbReference type="EMBL" id="RSH84253.1"/>
    </source>
</evidence>
<name>A0A427XZL1_9TREE</name>
<organism evidence="2 3">
    <name type="scientific">Apiotrichum porosum</name>
    <dbReference type="NCBI Taxonomy" id="105984"/>
    <lineage>
        <taxon>Eukaryota</taxon>
        <taxon>Fungi</taxon>
        <taxon>Dikarya</taxon>
        <taxon>Basidiomycota</taxon>
        <taxon>Agaricomycotina</taxon>
        <taxon>Tremellomycetes</taxon>
        <taxon>Trichosporonales</taxon>
        <taxon>Trichosporonaceae</taxon>
        <taxon>Apiotrichum</taxon>
    </lineage>
</organism>
<feature type="compositionally biased region" description="Low complexity" evidence="1">
    <location>
        <begin position="284"/>
        <end position="305"/>
    </location>
</feature>
<feature type="region of interest" description="Disordered" evidence="1">
    <location>
        <begin position="427"/>
        <end position="483"/>
    </location>
</feature>
<feature type="compositionally biased region" description="Low complexity" evidence="1">
    <location>
        <begin position="463"/>
        <end position="474"/>
    </location>
</feature>
<feature type="compositionally biased region" description="Polar residues" evidence="1">
    <location>
        <begin position="1062"/>
        <end position="1072"/>
    </location>
</feature>
<feature type="region of interest" description="Disordered" evidence="1">
    <location>
        <begin position="1"/>
        <end position="23"/>
    </location>
</feature>
<accession>A0A427XZL1</accession>
<feature type="compositionally biased region" description="Basic and acidic residues" evidence="1">
    <location>
        <begin position="947"/>
        <end position="962"/>
    </location>
</feature>
<feature type="compositionally biased region" description="Low complexity" evidence="1">
    <location>
        <begin position="1025"/>
        <end position="1037"/>
    </location>
</feature>
<dbReference type="EMBL" id="RSCE01000003">
    <property type="protein sequence ID" value="RSH84253.1"/>
    <property type="molecule type" value="Genomic_DNA"/>
</dbReference>
<keyword evidence="3" id="KW-1185">Reference proteome</keyword>
<sequence length="1194" mass="121303">MSDAQVAPTPTAAPMPHTMPGDFPMATVEPVGIAAGLSHLNGHTGPNGTPDGLNGESEAVASPTANRSSARGLTRDDLQAMREQEMARQLKADMARQAKLAKLAGSGVEPATPAVPTTASAKRTSFASDIGRAFDDIAKWSPAPPVPPIPAPFLQQAAVPTSHAAPTSSLKVPPVTPQQQNGTSKRVSVSPVPSLKSGDVEMAALDDETTVFFISDDMKLPHEIEREPKEDKVEQTLHKRDEEPQHTDEVVVIPSAEVAHQGVPPVEDAQPVAIEDAPAVVKTTPPTAPLELTASPSSTTSTQSPKKNRKFVIDGKSGPFANRGVSWGSQQHAAAAVAASEPDKSIPSAVSASPAHDSTVVHDGHDGHVGLAAAGAGVVGIGAAVAAATHTRGDEPEATGTVPDVTVGDVEKPSTARYTIGAFDTAASSTFDDTPRNSVPPVPVPPSTTVAMASENGHVDADSASASATATPSTFGPGPPALTELQVASDTRRGADRAASSCSITAIHGGSEGNPNHRSPVATTSPKAMEPGLTPSDSTETFEAPGSPLSVPPTPLSATMMPVGPSDTKHGLDPAASMASLVAIRAGREGVRNSAIGGEAVAVGSPVNVGSPLAKSPAAVDDLVYSEQGHDSEHGDSASFREPATIENATVGTAAAATIASNASESSVRSTGSHSHAERRVSPSAGNVPVDTSGTEAVGVSDVTERRDVAPTRAVVTATNVPVPPGDHTLAVGHISNLGQPHTSREPGTYPEPQYHGPAVHEDKFRAAAAAAAATAAAATAAVAGASLAKDHGEPPETPAKHPDHNLVRDEKGAVVETLSPTAPSGEMPDEAAASPATPQLDRNKDQPPLPKPSPKRVPVPSLLSEADKAEEVAANSTRNSTRTATPTNASPKGNTTSLSGLTPTPASPSQSPPLARAASSGIAGAGAGLAAAGAGVFAGAKLSSKKSMDKFKASKPVERVSRGSIDASTKLRASIDKFSHPTADPSAHLREGMDRLSRGSIDAGNIAHFASFGRSRGSADHTGQAHPGSPAHAHAHPQPLEVDADTLAHAGDSDRRKHSRSGSISFLTDSTARVGRHARSGSEQLIARGKTMYAATTSSGMPGRGAGKETLAEGTKEDGDRHSRTLSTSGVGSSSSGAKSPSSGPPSASDRNGPTHSRQASSSSSARQRRMGILNKLKGEVKIISGKISKKST</sequence>
<feature type="compositionally biased region" description="Polar residues" evidence="1">
    <location>
        <begin position="177"/>
        <end position="187"/>
    </location>
</feature>
<feature type="region of interest" description="Disordered" evidence="1">
    <location>
        <begin position="788"/>
        <end position="919"/>
    </location>
</feature>
<feature type="region of interest" description="Disordered" evidence="1">
    <location>
        <begin position="148"/>
        <end position="194"/>
    </location>
</feature>